<dbReference type="GO" id="GO:0008017">
    <property type="term" value="F:microtubule binding"/>
    <property type="evidence" value="ECO:0007669"/>
    <property type="project" value="TreeGrafter"/>
</dbReference>
<dbReference type="PANTHER" id="PTHR14326">
    <property type="entry name" value="TARGETING PROTEIN FOR XKLP2"/>
    <property type="match status" value="1"/>
</dbReference>
<dbReference type="GO" id="GO:0060236">
    <property type="term" value="P:regulation of mitotic spindle organization"/>
    <property type="evidence" value="ECO:0007669"/>
    <property type="project" value="InterPro"/>
</dbReference>
<feature type="region of interest" description="Disordered" evidence="6">
    <location>
        <begin position="380"/>
        <end position="402"/>
    </location>
</feature>
<protein>
    <recommendedName>
        <fullName evidence="7">TPX2 C-terminal domain-containing protein</fullName>
    </recommendedName>
</protein>
<evidence type="ECO:0000313" key="9">
    <source>
        <dbReference type="Proteomes" id="UP001420932"/>
    </source>
</evidence>
<evidence type="ECO:0000256" key="3">
    <source>
        <dbReference type="ARBA" id="ARBA00022490"/>
    </source>
</evidence>
<evidence type="ECO:0000313" key="8">
    <source>
        <dbReference type="EMBL" id="KAK9107324.1"/>
    </source>
</evidence>
<evidence type="ECO:0000256" key="5">
    <source>
        <dbReference type="ARBA" id="ARBA00023212"/>
    </source>
</evidence>
<feature type="region of interest" description="Disordered" evidence="6">
    <location>
        <begin position="291"/>
        <end position="357"/>
    </location>
</feature>
<feature type="compositionally biased region" description="Low complexity" evidence="6">
    <location>
        <begin position="299"/>
        <end position="308"/>
    </location>
</feature>
<dbReference type="Proteomes" id="UP001420932">
    <property type="component" value="Unassembled WGS sequence"/>
</dbReference>
<reference evidence="8 9" key="1">
    <citation type="submission" date="2024-01" db="EMBL/GenBank/DDBJ databases">
        <title>Genome assemblies of Stephania.</title>
        <authorList>
            <person name="Yang L."/>
        </authorList>
    </citation>
    <scope>NUCLEOTIDE SEQUENCE [LARGE SCALE GENOMIC DNA]</scope>
    <source>
        <strain evidence="8">YNDBR</strain>
        <tissue evidence="8">Leaf</tissue>
    </source>
</reference>
<proteinExistence type="inferred from homology"/>
<comment type="similarity">
    <text evidence="2">Belongs to the TPX2 family.</text>
</comment>
<dbReference type="AlphaFoldDB" id="A0AAP0I3R3"/>
<evidence type="ECO:0000259" key="7">
    <source>
        <dbReference type="Pfam" id="PF06886"/>
    </source>
</evidence>
<keyword evidence="3" id="KW-0963">Cytoplasm</keyword>
<dbReference type="PANTHER" id="PTHR14326:SF58">
    <property type="entry name" value="TPX2 (TARGETING PROTEIN FOR XKLP2) PROTEIN FAMILY"/>
    <property type="match status" value="1"/>
</dbReference>
<dbReference type="Pfam" id="PF06886">
    <property type="entry name" value="TPX2"/>
    <property type="match status" value="1"/>
</dbReference>
<feature type="compositionally biased region" description="Basic and acidic residues" evidence="6">
    <location>
        <begin position="156"/>
        <end position="172"/>
    </location>
</feature>
<dbReference type="InterPro" id="IPR009675">
    <property type="entry name" value="TPX2_fam"/>
</dbReference>
<dbReference type="GO" id="GO:0005880">
    <property type="term" value="C:nuclear microtubule"/>
    <property type="evidence" value="ECO:0007669"/>
    <property type="project" value="TreeGrafter"/>
</dbReference>
<dbReference type="GO" id="GO:0005819">
    <property type="term" value="C:spindle"/>
    <property type="evidence" value="ECO:0007669"/>
    <property type="project" value="InterPro"/>
</dbReference>
<keyword evidence="4" id="KW-0493">Microtubule</keyword>
<keyword evidence="9" id="KW-1185">Reference proteome</keyword>
<gene>
    <name evidence="8" type="ORF">Syun_023335</name>
</gene>
<dbReference type="InterPro" id="IPR027329">
    <property type="entry name" value="TPX2_C"/>
</dbReference>
<feature type="compositionally biased region" description="Polar residues" evidence="6">
    <location>
        <begin position="1"/>
        <end position="29"/>
    </location>
</feature>
<organism evidence="8 9">
    <name type="scientific">Stephania yunnanensis</name>
    <dbReference type="NCBI Taxonomy" id="152371"/>
    <lineage>
        <taxon>Eukaryota</taxon>
        <taxon>Viridiplantae</taxon>
        <taxon>Streptophyta</taxon>
        <taxon>Embryophyta</taxon>
        <taxon>Tracheophyta</taxon>
        <taxon>Spermatophyta</taxon>
        <taxon>Magnoliopsida</taxon>
        <taxon>Ranunculales</taxon>
        <taxon>Menispermaceae</taxon>
        <taxon>Menispermoideae</taxon>
        <taxon>Cissampelideae</taxon>
        <taxon>Stephania</taxon>
    </lineage>
</organism>
<feature type="compositionally biased region" description="Low complexity" evidence="6">
    <location>
        <begin position="35"/>
        <end position="50"/>
    </location>
</feature>
<sequence length="513" mass="58164">MTTPMKDPQQSRPQMPENQNPNHHSTSSPMKKIGSSPVAKSAKKPASAQKNLNLMVSPRNKIRERKFIIAKKNPKAAKVAEAGTSATCKCKDNIGGDRKKCPCIAYENLRASQEDFFKSRGSIEKAQGRSGQDSEDANNVRVESEEEERSPNLENPIKDLEYKSIIEGKGDDLNGLSDGVDGECGSPIEMGGGTIKRRRDRLLEEARSSLPETGSGQVKHLVEVFEKLRLIQNAKEKEEKEGVGEEEDCNKGMKWALPGMQQPKATETESSLCSFSPSELFFTSDNFGMDSRVSSSLDSGRGSITSRTSGGGRRSRRNSSESTGTFGGSKWKKKKQQRVTRQQPFKLRTEQRGKSKEEEFLKKVQEKFVEEEKLRVPIAQGLPWTTDEPEYPAKPPVKESTRPVDLKLHSDIRAVERAEFDQYVVEKSHFIEQYKMEKERLQKLVEEEEIKRLRKELVPRAQPMPYFDRPFIPQRSSKNLTIPKEPKFHNHPQHKKIKCMPWNELNMCTANQN</sequence>
<name>A0AAP0I3R3_9MAGN</name>
<feature type="compositionally biased region" description="Basic and acidic residues" evidence="6">
    <location>
        <begin position="347"/>
        <end position="357"/>
    </location>
</feature>
<accession>A0AAP0I3R3</accession>
<dbReference type="EMBL" id="JBBNAF010000010">
    <property type="protein sequence ID" value="KAK9107324.1"/>
    <property type="molecule type" value="Genomic_DNA"/>
</dbReference>
<keyword evidence="5" id="KW-0206">Cytoskeleton</keyword>
<feature type="region of interest" description="Disordered" evidence="6">
    <location>
        <begin position="119"/>
        <end position="196"/>
    </location>
</feature>
<comment type="caution">
    <text evidence="8">The sequence shown here is derived from an EMBL/GenBank/DDBJ whole genome shotgun (WGS) entry which is preliminary data.</text>
</comment>
<evidence type="ECO:0000256" key="4">
    <source>
        <dbReference type="ARBA" id="ARBA00022701"/>
    </source>
</evidence>
<feature type="region of interest" description="Disordered" evidence="6">
    <location>
        <begin position="1"/>
        <end position="59"/>
    </location>
</feature>
<evidence type="ECO:0000256" key="1">
    <source>
        <dbReference type="ARBA" id="ARBA00004245"/>
    </source>
</evidence>
<dbReference type="GO" id="GO:0090307">
    <property type="term" value="P:mitotic spindle assembly"/>
    <property type="evidence" value="ECO:0007669"/>
    <property type="project" value="TreeGrafter"/>
</dbReference>
<dbReference type="GO" id="GO:0030295">
    <property type="term" value="F:protein kinase activator activity"/>
    <property type="evidence" value="ECO:0007669"/>
    <property type="project" value="TreeGrafter"/>
</dbReference>
<feature type="domain" description="TPX2 C-terminal" evidence="7">
    <location>
        <begin position="407"/>
        <end position="481"/>
    </location>
</feature>
<evidence type="ECO:0000256" key="6">
    <source>
        <dbReference type="SAM" id="MobiDB-lite"/>
    </source>
</evidence>
<evidence type="ECO:0000256" key="2">
    <source>
        <dbReference type="ARBA" id="ARBA00005885"/>
    </source>
</evidence>
<comment type="subcellular location">
    <subcellularLocation>
        <location evidence="1">Cytoplasm</location>
        <location evidence="1">Cytoskeleton</location>
    </subcellularLocation>
</comment>